<comment type="caution">
    <text evidence="1">The sequence shown here is derived from an EMBL/GenBank/DDBJ whole genome shotgun (WGS) entry which is preliminary data.</text>
</comment>
<proteinExistence type="predicted"/>
<evidence type="ECO:0000313" key="1">
    <source>
        <dbReference type="EMBL" id="KAI4318090.1"/>
    </source>
</evidence>
<sequence>MAAPVGVLCKKLKKLAEEKPEEEISPHLLKMRTEFERLLQALSIPDVELRWEDDVALARAISQILNLVYVVQDITDSYSHTGQSISQRESQIYDMMCQFLHKHRATGNILGRMSRVIGLPSQIC</sequence>
<accession>A0ACB9M2Z4</accession>
<protein>
    <submittedName>
        <fullName evidence="1">Uncharacterized protein</fullName>
    </submittedName>
</protein>
<evidence type="ECO:0000313" key="2">
    <source>
        <dbReference type="Proteomes" id="UP000828941"/>
    </source>
</evidence>
<dbReference type="EMBL" id="CM039435">
    <property type="protein sequence ID" value="KAI4318090.1"/>
    <property type="molecule type" value="Genomic_DNA"/>
</dbReference>
<organism evidence="1 2">
    <name type="scientific">Bauhinia variegata</name>
    <name type="common">Purple orchid tree</name>
    <name type="synonym">Phanera variegata</name>
    <dbReference type="NCBI Taxonomy" id="167791"/>
    <lineage>
        <taxon>Eukaryota</taxon>
        <taxon>Viridiplantae</taxon>
        <taxon>Streptophyta</taxon>
        <taxon>Embryophyta</taxon>
        <taxon>Tracheophyta</taxon>
        <taxon>Spermatophyta</taxon>
        <taxon>Magnoliopsida</taxon>
        <taxon>eudicotyledons</taxon>
        <taxon>Gunneridae</taxon>
        <taxon>Pentapetalae</taxon>
        <taxon>rosids</taxon>
        <taxon>fabids</taxon>
        <taxon>Fabales</taxon>
        <taxon>Fabaceae</taxon>
        <taxon>Cercidoideae</taxon>
        <taxon>Cercideae</taxon>
        <taxon>Bauhiniinae</taxon>
        <taxon>Bauhinia</taxon>
    </lineage>
</organism>
<name>A0ACB9M2Z4_BAUVA</name>
<gene>
    <name evidence="1" type="ORF">L6164_025898</name>
</gene>
<keyword evidence="2" id="KW-1185">Reference proteome</keyword>
<dbReference type="Proteomes" id="UP000828941">
    <property type="component" value="Chromosome 10"/>
</dbReference>
<reference evidence="1 2" key="1">
    <citation type="journal article" date="2022" name="DNA Res.">
        <title>Chromosomal-level genome assembly of the orchid tree Bauhinia variegata (Leguminosae; Cercidoideae) supports the allotetraploid origin hypothesis of Bauhinia.</title>
        <authorList>
            <person name="Zhong Y."/>
            <person name="Chen Y."/>
            <person name="Zheng D."/>
            <person name="Pang J."/>
            <person name="Liu Y."/>
            <person name="Luo S."/>
            <person name="Meng S."/>
            <person name="Qian L."/>
            <person name="Wei D."/>
            <person name="Dai S."/>
            <person name="Zhou R."/>
        </authorList>
    </citation>
    <scope>NUCLEOTIDE SEQUENCE [LARGE SCALE GENOMIC DNA]</scope>
    <source>
        <strain evidence="1">BV-YZ2020</strain>
    </source>
</reference>